<dbReference type="GO" id="GO:0008930">
    <property type="term" value="F:methylthioadenosine nucleosidase activity"/>
    <property type="evidence" value="ECO:0007669"/>
    <property type="project" value="TreeGrafter"/>
</dbReference>
<dbReference type="Gene3D" id="3.40.50.1580">
    <property type="entry name" value="Nucleoside phosphorylase domain"/>
    <property type="match status" value="3"/>
</dbReference>
<dbReference type="PANTHER" id="PTHR46832">
    <property type="entry name" value="5'-METHYLTHIOADENOSINE/S-ADENOSYLHOMOCYSTEINE NUCLEOSIDASE"/>
    <property type="match status" value="1"/>
</dbReference>
<accession>A0AAD9QWU8</accession>
<dbReference type="Proteomes" id="UP001249851">
    <property type="component" value="Unassembled WGS sequence"/>
</dbReference>
<evidence type="ECO:0000313" key="3">
    <source>
        <dbReference type="Proteomes" id="UP001249851"/>
    </source>
</evidence>
<feature type="domain" description="Nucleoside phosphorylase" evidence="1">
    <location>
        <begin position="58"/>
        <end position="125"/>
    </location>
</feature>
<organism evidence="2 3">
    <name type="scientific">Acropora cervicornis</name>
    <name type="common">Staghorn coral</name>
    <dbReference type="NCBI Taxonomy" id="6130"/>
    <lineage>
        <taxon>Eukaryota</taxon>
        <taxon>Metazoa</taxon>
        <taxon>Cnidaria</taxon>
        <taxon>Anthozoa</taxon>
        <taxon>Hexacorallia</taxon>
        <taxon>Scleractinia</taxon>
        <taxon>Astrocoeniina</taxon>
        <taxon>Acroporidae</taxon>
        <taxon>Acropora</taxon>
    </lineage>
</organism>
<dbReference type="AlphaFoldDB" id="A0AAD9QWU8"/>
<reference evidence="2" key="1">
    <citation type="journal article" date="2023" name="G3 (Bethesda)">
        <title>Whole genome assembly and annotation of the endangered Caribbean coral Acropora cervicornis.</title>
        <authorList>
            <person name="Selwyn J.D."/>
            <person name="Vollmer S.V."/>
        </authorList>
    </citation>
    <scope>NUCLEOTIDE SEQUENCE</scope>
    <source>
        <strain evidence="2">K2</strain>
    </source>
</reference>
<dbReference type="PANTHER" id="PTHR46832:SF1">
    <property type="entry name" value="5'-METHYLTHIOADENOSINE_S-ADENOSYLHOMOCYSTEINE NUCLEOSIDASE"/>
    <property type="match status" value="1"/>
</dbReference>
<dbReference type="InterPro" id="IPR000845">
    <property type="entry name" value="Nucleoside_phosphorylase_d"/>
</dbReference>
<dbReference type="GO" id="GO:0009116">
    <property type="term" value="P:nucleoside metabolic process"/>
    <property type="evidence" value="ECO:0007669"/>
    <property type="project" value="InterPro"/>
</dbReference>
<keyword evidence="3" id="KW-1185">Reference proteome</keyword>
<dbReference type="SUPFAM" id="SSF53167">
    <property type="entry name" value="Purine and uridine phosphorylases"/>
    <property type="match status" value="2"/>
</dbReference>
<dbReference type="Pfam" id="PF01048">
    <property type="entry name" value="PNP_UDP_1"/>
    <property type="match status" value="2"/>
</dbReference>
<dbReference type="InterPro" id="IPR035994">
    <property type="entry name" value="Nucleoside_phosphorylase_sf"/>
</dbReference>
<dbReference type="GO" id="GO:0019284">
    <property type="term" value="P:L-methionine salvage from S-adenosylmethionine"/>
    <property type="evidence" value="ECO:0007669"/>
    <property type="project" value="TreeGrafter"/>
</dbReference>
<feature type="domain" description="Nucleoside phosphorylase" evidence="1">
    <location>
        <begin position="292"/>
        <end position="479"/>
    </location>
</feature>
<sequence>MELIKRYPDAIGVEMEGEDTNHIPYCIRQKLAVLQVPGGPPLNGILKFADHGWEAPDLEVKVYKDGLLLSGPEVVSSEERRMQLIKRYPQAIVVEMEDDALCTTADDLGIERVVIKGVSDYAGDNKSDSLYAAAHDLGIEWVVIKGVSDFAGDNKSASDHWRPFSSLMAASLVAHILSDVDLLEEWRHYGDKLSYHHEKKHHRGQISDDLREWNFVMSGAAAQTGFAEGSLSNPPEVAVVFLKPRELPRDSVPWEVDLRIDILLLTGEECEFLSCVRYLNPGYYKSYEVDLGYVYLGEMGNGDAKLKVAVMQCNMGPVEADGSTIVAPKAVRALHPKAVICVGYCAGFKEKNVKLGDVIISSKLATYAPTKITAGEVIERGVRVPAGPLLSGILKSADHGWKAPLKNPNDLEVEVHKDGLLLSGPEVVSSDKMRMELIKRYPDAIGVEMEGEGLYAAAQDVGVEWVVIKGVSDFAGDNKSASDHWRTFSSLMAASLVAHILSNANIFQKWPHYEKPGT</sequence>
<name>A0AAD9QWU8_ACRCE</name>
<dbReference type="GO" id="GO:0008782">
    <property type="term" value="F:adenosylhomocysteine nucleosidase activity"/>
    <property type="evidence" value="ECO:0007669"/>
    <property type="project" value="TreeGrafter"/>
</dbReference>
<dbReference type="EMBL" id="JARQWQ010000012">
    <property type="protein sequence ID" value="KAK2568521.1"/>
    <property type="molecule type" value="Genomic_DNA"/>
</dbReference>
<reference evidence="2" key="2">
    <citation type="journal article" date="2023" name="Science">
        <title>Genomic signatures of disease resistance in endangered staghorn corals.</title>
        <authorList>
            <person name="Vollmer S.V."/>
            <person name="Selwyn J.D."/>
            <person name="Despard B.A."/>
            <person name="Roesel C.L."/>
        </authorList>
    </citation>
    <scope>NUCLEOTIDE SEQUENCE</scope>
    <source>
        <strain evidence="2">K2</strain>
    </source>
</reference>
<dbReference type="GO" id="GO:0005829">
    <property type="term" value="C:cytosol"/>
    <property type="evidence" value="ECO:0007669"/>
    <property type="project" value="TreeGrafter"/>
</dbReference>
<evidence type="ECO:0000313" key="2">
    <source>
        <dbReference type="EMBL" id="KAK2568521.1"/>
    </source>
</evidence>
<evidence type="ECO:0000259" key="1">
    <source>
        <dbReference type="Pfam" id="PF01048"/>
    </source>
</evidence>
<protein>
    <submittedName>
        <fullName evidence="2">5'-methylthioadenosine/S-adenosylhomocysteine nucleosidase</fullName>
    </submittedName>
</protein>
<proteinExistence type="predicted"/>
<gene>
    <name evidence="2" type="ORF">P5673_007585</name>
</gene>
<comment type="caution">
    <text evidence="2">The sequence shown here is derived from an EMBL/GenBank/DDBJ whole genome shotgun (WGS) entry which is preliminary data.</text>
</comment>